<protein>
    <submittedName>
        <fullName evidence="3">DUF11 domain-containing protein</fullName>
    </submittedName>
</protein>
<organism evidence="3 4">
    <name type="scientific">Eiseniibacteriota bacterium</name>
    <dbReference type="NCBI Taxonomy" id="2212470"/>
    <lineage>
        <taxon>Bacteria</taxon>
        <taxon>Candidatus Eiseniibacteriota</taxon>
    </lineage>
</organism>
<evidence type="ECO:0000259" key="2">
    <source>
        <dbReference type="Pfam" id="PF01345"/>
    </source>
</evidence>
<feature type="compositionally biased region" description="Polar residues" evidence="1">
    <location>
        <begin position="369"/>
        <end position="379"/>
    </location>
</feature>
<dbReference type="Pfam" id="PF01345">
    <property type="entry name" value="DUF11"/>
    <property type="match status" value="4"/>
</dbReference>
<feature type="domain" description="DUF11" evidence="2">
    <location>
        <begin position="264"/>
        <end position="375"/>
    </location>
</feature>
<dbReference type="InterPro" id="IPR047589">
    <property type="entry name" value="DUF11_rpt"/>
</dbReference>
<dbReference type="Proteomes" id="UP000316609">
    <property type="component" value="Unassembled WGS sequence"/>
</dbReference>
<dbReference type="NCBIfam" id="TIGR01451">
    <property type="entry name" value="B_ant_repeat"/>
    <property type="match status" value="4"/>
</dbReference>
<dbReference type="Gene3D" id="2.60.40.10">
    <property type="entry name" value="Immunoglobulins"/>
    <property type="match status" value="4"/>
</dbReference>
<feature type="domain" description="DUF11" evidence="2">
    <location>
        <begin position="388"/>
        <end position="499"/>
    </location>
</feature>
<feature type="non-terminal residue" evidence="3">
    <location>
        <position position="534"/>
    </location>
</feature>
<feature type="domain" description="DUF11" evidence="2">
    <location>
        <begin position="140"/>
        <end position="251"/>
    </location>
</feature>
<accession>A0A538TMQ0</accession>
<feature type="compositionally biased region" description="Polar residues" evidence="1">
    <location>
        <begin position="479"/>
        <end position="490"/>
    </location>
</feature>
<proteinExistence type="predicted"/>
<feature type="compositionally biased region" description="Low complexity" evidence="1">
    <location>
        <begin position="358"/>
        <end position="368"/>
    </location>
</feature>
<dbReference type="AlphaFoldDB" id="A0A538TMQ0"/>
<comment type="caution">
    <text evidence="3">The sequence shown here is derived from an EMBL/GenBank/DDBJ whole genome shotgun (WGS) entry which is preliminary data.</text>
</comment>
<feature type="compositionally biased region" description="Low complexity" evidence="1">
    <location>
        <begin position="118"/>
        <end position="133"/>
    </location>
</feature>
<sequence length="534" mass="51607">MATATGADLAAADDADLSVSKSGPATVAALGTITYTLTIENLGPSDATDVAVQDDLPSGVTFLSASDGGSEAGGVATWPTVASLANGASLTRTVTVIAPASGTLLNIGSATSSTGDPDASNNDGSASASRVTTTVTEGADLEVTKSGPATVNALGSITYTLAVTNNGPSPAIGVDVQDDLPSGVTFVSASDGGTESGGVVTWPTVASLANAASFTRTVTVTAPASGTLLNIGSASAITPDPVDSNNNGSASASRVTTTVTEEADLEVVKSGPATVNALGSITYTLVVTNHGPSTAAGVDIRDDLPSGVTFVSASSGGTESGGVVTWPTVATLANGAGVTRTVTVIAPASGTLLNVGSATASTADPDASNNDGSATGSRVTTTVTEEADLEVAKSGPATVNAGRNLTYTIVVTNHGPSTAASVVVQDELPPDVTFVSASNGGSEAGGVVTWPTVTNLANGASVTRTVTVTAPASGTLLNAGSATSSTNDPDASNNNGSAAASRVTTTVAEQADLAVAKSGPATVGALGSITYTLV</sequence>
<feature type="region of interest" description="Disordered" evidence="1">
    <location>
        <begin position="358"/>
        <end position="379"/>
    </location>
</feature>
<evidence type="ECO:0000256" key="1">
    <source>
        <dbReference type="SAM" id="MobiDB-lite"/>
    </source>
</evidence>
<feature type="region of interest" description="Disordered" evidence="1">
    <location>
        <begin position="479"/>
        <end position="503"/>
    </location>
</feature>
<reference evidence="3 4" key="1">
    <citation type="journal article" date="2019" name="Nat. Microbiol.">
        <title>Mediterranean grassland soil C-N compound turnover is dependent on rainfall and depth, and is mediated by genomically divergent microorganisms.</title>
        <authorList>
            <person name="Diamond S."/>
            <person name="Andeer P.F."/>
            <person name="Li Z."/>
            <person name="Crits-Christoph A."/>
            <person name="Burstein D."/>
            <person name="Anantharaman K."/>
            <person name="Lane K.R."/>
            <person name="Thomas B.C."/>
            <person name="Pan C."/>
            <person name="Northen T.R."/>
            <person name="Banfield J.F."/>
        </authorList>
    </citation>
    <scope>NUCLEOTIDE SEQUENCE [LARGE SCALE GENOMIC DNA]</scope>
    <source>
        <strain evidence="3">WS_8</strain>
    </source>
</reference>
<dbReference type="InterPro" id="IPR051172">
    <property type="entry name" value="Chlamydia_OmcB"/>
</dbReference>
<dbReference type="EMBL" id="VBOY01000078">
    <property type="protein sequence ID" value="TMQ64893.1"/>
    <property type="molecule type" value="Genomic_DNA"/>
</dbReference>
<feature type="domain" description="DUF11" evidence="2">
    <location>
        <begin position="16"/>
        <end position="127"/>
    </location>
</feature>
<dbReference type="InterPro" id="IPR013783">
    <property type="entry name" value="Ig-like_fold"/>
</dbReference>
<feature type="region of interest" description="Disordered" evidence="1">
    <location>
        <begin position="109"/>
        <end position="133"/>
    </location>
</feature>
<feature type="compositionally biased region" description="Low complexity" evidence="1">
    <location>
        <begin position="491"/>
        <end position="503"/>
    </location>
</feature>
<gene>
    <name evidence="3" type="ORF">E6K78_08605</name>
</gene>
<evidence type="ECO:0000313" key="3">
    <source>
        <dbReference type="EMBL" id="TMQ64893.1"/>
    </source>
</evidence>
<dbReference type="InterPro" id="IPR001434">
    <property type="entry name" value="OmcB-like_DUF11"/>
</dbReference>
<name>A0A538TMQ0_UNCEI</name>
<evidence type="ECO:0000313" key="4">
    <source>
        <dbReference type="Proteomes" id="UP000316609"/>
    </source>
</evidence>
<dbReference type="PANTHER" id="PTHR34819">
    <property type="entry name" value="LARGE CYSTEINE-RICH PERIPLASMIC PROTEIN OMCB"/>
    <property type="match status" value="1"/>
</dbReference>